<feature type="domain" description="Gp5/Type VI secretion system Vgr protein OB-fold" evidence="4">
    <location>
        <begin position="393"/>
        <end position="459"/>
    </location>
</feature>
<dbReference type="PANTHER" id="PTHR32305:SF15">
    <property type="entry name" value="PROTEIN RHSA-RELATED"/>
    <property type="match status" value="1"/>
</dbReference>
<gene>
    <name evidence="6" type="ordered locus">Mnod_3043</name>
</gene>
<comment type="similarity">
    <text evidence="2">Belongs to the VgrG protein family.</text>
</comment>
<dbReference type="Gene3D" id="2.30.110.50">
    <property type="match status" value="1"/>
</dbReference>
<dbReference type="eggNOG" id="COG3501">
    <property type="taxonomic scope" value="Bacteria"/>
</dbReference>
<evidence type="ECO:0000256" key="2">
    <source>
        <dbReference type="ARBA" id="ARBA00005558"/>
    </source>
</evidence>
<accession>B8IIB5</accession>
<dbReference type="InterPro" id="IPR017847">
    <property type="entry name" value="T6SS_RhsGE_Vgr_subset"/>
</dbReference>
<dbReference type="PANTHER" id="PTHR32305">
    <property type="match status" value="1"/>
</dbReference>
<organism evidence="6 7">
    <name type="scientific">Methylobacterium nodulans (strain LMG 21967 / CNCM I-2342 / ORS 2060)</name>
    <dbReference type="NCBI Taxonomy" id="460265"/>
    <lineage>
        <taxon>Bacteria</taxon>
        <taxon>Pseudomonadati</taxon>
        <taxon>Pseudomonadota</taxon>
        <taxon>Alphaproteobacteria</taxon>
        <taxon>Hyphomicrobiales</taxon>
        <taxon>Methylobacteriaceae</taxon>
        <taxon>Methylobacterium</taxon>
    </lineage>
</organism>
<dbReference type="Gene3D" id="3.55.50.10">
    <property type="entry name" value="Baseplate protein-like domains"/>
    <property type="match status" value="1"/>
</dbReference>
<evidence type="ECO:0000313" key="6">
    <source>
        <dbReference type="EMBL" id="ACL57984.1"/>
    </source>
</evidence>
<dbReference type="NCBIfam" id="TIGR01646">
    <property type="entry name" value="vgr_GE"/>
    <property type="match status" value="1"/>
</dbReference>
<dbReference type="InterPro" id="IPR054030">
    <property type="entry name" value="Gp5_Vgr_C"/>
</dbReference>
<feature type="domain" description="Gp5/Type VI secretion system Vgr C-terminal trimerisation" evidence="5">
    <location>
        <begin position="476"/>
        <end position="533"/>
    </location>
</feature>
<keyword evidence="3" id="KW-0964">Secreted</keyword>
<dbReference type="InterPro" id="IPR006533">
    <property type="entry name" value="T6SS_Vgr_RhsGE"/>
</dbReference>
<dbReference type="GO" id="GO:0005576">
    <property type="term" value="C:extracellular region"/>
    <property type="evidence" value="ECO:0007669"/>
    <property type="project" value="UniProtKB-SubCell"/>
</dbReference>
<dbReference type="InterPro" id="IPR050708">
    <property type="entry name" value="T6SS_VgrG/RHS"/>
</dbReference>
<dbReference type="SUPFAM" id="SSF69349">
    <property type="entry name" value="Phage fibre proteins"/>
    <property type="match status" value="1"/>
</dbReference>
<evidence type="ECO:0000313" key="7">
    <source>
        <dbReference type="Proteomes" id="UP000008207"/>
    </source>
</evidence>
<comment type="subcellular location">
    <subcellularLocation>
        <location evidence="1">Secreted</location>
    </subcellularLocation>
</comment>
<dbReference type="SUPFAM" id="SSF69255">
    <property type="entry name" value="gp5 N-terminal domain-like"/>
    <property type="match status" value="1"/>
</dbReference>
<dbReference type="Pfam" id="PF04717">
    <property type="entry name" value="Phage_base_V"/>
    <property type="match status" value="1"/>
</dbReference>
<dbReference type="NCBIfam" id="TIGR03361">
    <property type="entry name" value="VI_Rhs_Vgr"/>
    <property type="match status" value="1"/>
</dbReference>
<dbReference type="Gene3D" id="4.10.220.110">
    <property type="match status" value="1"/>
</dbReference>
<dbReference type="Pfam" id="PF05954">
    <property type="entry name" value="Phage_GPD"/>
    <property type="match status" value="1"/>
</dbReference>
<dbReference type="RefSeq" id="WP_015929656.1">
    <property type="nucleotide sequence ID" value="NC_011894.1"/>
</dbReference>
<dbReference type="InterPro" id="IPR006531">
    <property type="entry name" value="Gp5/Vgr_OB"/>
</dbReference>
<evidence type="ECO:0000256" key="1">
    <source>
        <dbReference type="ARBA" id="ARBA00004613"/>
    </source>
</evidence>
<dbReference type="HOGENOM" id="CLU_004121_7_3_5"/>
<evidence type="ECO:0000259" key="5">
    <source>
        <dbReference type="Pfam" id="PF22178"/>
    </source>
</evidence>
<dbReference type="Proteomes" id="UP000008207">
    <property type="component" value="Chromosome"/>
</dbReference>
<dbReference type="EMBL" id="CP001349">
    <property type="protein sequence ID" value="ACL57984.1"/>
    <property type="molecule type" value="Genomic_DNA"/>
</dbReference>
<evidence type="ECO:0000256" key="3">
    <source>
        <dbReference type="ARBA" id="ARBA00022525"/>
    </source>
</evidence>
<dbReference type="SUPFAM" id="SSF69279">
    <property type="entry name" value="Phage tail proteins"/>
    <property type="match status" value="2"/>
</dbReference>
<reference evidence="6 7" key="1">
    <citation type="submission" date="2009-01" db="EMBL/GenBank/DDBJ databases">
        <title>Complete sequence of chromosome of Methylobacterium nodulans ORS 2060.</title>
        <authorList>
            <consortium name="US DOE Joint Genome Institute"/>
            <person name="Lucas S."/>
            <person name="Copeland A."/>
            <person name="Lapidus A."/>
            <person name="Glavina del Rio T."/>
            <person name="Dalin E."/>
            <person name="Tice H."/>
            <person name="Bruce D."/>
            <person name="Goodwin L."/>
            <person name="Pitluck S."/>
            <person name="Sims D."/>
            <person name="Brettin T."/>
            <person name="Detter J.C."/>
            <person name="Han C."/>
            <person name="Larimer F."/>
            <person name="Land M."/>
            <person name="Hauser L."/>
            <person name="Kyrpides N."/>
            <person name="Ivanova N."/>
            <person name="Marx C.J."/>
            <person name="Richardson P."/>
        </authorList>
    </citation>
    <scope>NUCLEOTIDE SEQUENCE [LARGE SCALE GENOMIC DNA]</scope>
    <source>
        <strain evidence="7">LMG 21967 / CNCM I-2342 / ORS 2060</strain>
    </source>
</reference>
<name>B8IIB5_METNO</name>
<dbReference type="AlphaFoldDB" id="B8IIB5"/>
<dbReference type="Pfam" id="PF22178">
    <property type="entry name" value="Gp5_trimer_C"/>
    <property type="match status" value="1"/>
</dbReference>
<proteinExistence type="inferred from homology"/>
<dbReference type="STRING" id="460265.Mnod_3043"/>
<dbReference type="KEGG" id="mno:Mnod_3043"/>
<evidence type="ECO:0000259" key="4">
    <source>
        <dbReference type="Pfam" id="PF04717"/>
    </source>
</evidence>
<keyword evidence="7" id="KW-1185">Reference proteome</keyword>
<protein>
    <submittedName>
        <fullName evidence="6">Type VI secretion system Vgr family protein</fullName>
    </submittedName>
</protein>
<sequence>MPDEPKQTQRIARLTTPLGADRLVLARFEAEEGLSTLFEFRVDALSTQANLDFTRALGRTCTVSVASYGGATRHFNGVLTEARWAGIEQSAYHAYRLTLRPWLWLLGRKADCRIFKDKTPLDIIEDVFQRGGFPDFEVRASRGDYPKLDYCVQYRESDLAFVSRLMELYGIYTFHEHGEDRHVLVLADARSCHKPVAAAGGRIPFVALAGSDQPEAEHIHSWEAERRFRTGRMALNDFDPMKPAADLKADAQASEGYARALLEAYDYPGRYTEQERGRRLARVRLQAEQALDHRKHVAGDAVSLAPGGLATVQGHPTDDGEYLVVSARHVFAGEAYRTGAEPVAAGAAYRGQYEFLRSDIPFRAPPVTPRALVHGPQTATVVARKGKEGEEIDVDEEGRVFVQFHWNRERDVISRPVRVAQMWAGKSWGWQVIPRVGQEVVVEFLEGDPDRPLVVGAVYNKNNRFPYALLDDKTVSGVKSDASKGHNGHNEFALDDRKGGELVRLRAERDHETLVRRAETRTIGEAFAPAAGAPSRTTTLRNGDDRLSIENGNWSVEAAGTVSIKAGTRLVLQVGASRIVMEPARIRIESGDIAIDGAAHLALTSAQLSIG</sequence>
<dbReference type="Gene3D" id="2.40.50.230">
    <property type="entry name" value="Gp5 N-terminal domain"/>
    <property type="match status" value="1"/>
</dbReference>
<dbReference type="InterPro" id="IPR037026">
    <property type="entry name" value="Vgr_OB-fold_dom_sf"/>
</dbReference>
<dbReference type="OrthoDB" id="9762420at2"/>